<feature type="chain" id="PRO_5043672718" description="Phosphatase" evidence="1">
    <location>
        <begin position="26"/>
        <end position="489"/>
    </location>
</feature>
<organism evidence="2 3">
    <name type="scientific">Methylomarinovum caldicuralii</name>
    <dbReference type="NCBI Taxonomy" id="438856"/>
    <lineage>
        <taxon>Bacteria</taxon>
        <taxon>Pseudomonadati</taxon>
        <taxon>Pseudomonadota</taxon>
        <taxon>Gammaproteobacteria</taxon>
        <taxon>Methylococcales</taxon>
        <taxon>Methylothermaceae</taxon>
        <taxon>Methylomarinovum</taxon>
    </lineage>
</organism>
<sequence length="489" mass="51948">MKTFKNPSKLLGLAIAAGMAAPVLAANDFGAKVEHLLKAQAFKYFGIVKPLPESASTHVAREPGQTAEDLIELAPGLKGTILTRQAGNKADMFAFWPSKENPTHTIWCIEGAREEIAPGKFNPSVQAIDINTGTVTTLVSGMSRCDGIRLTPWGTILATEEATDGGAYEILDPLGTNATIIDRNTGANDDPTHVVKRTNLPTMAWEGLTVLESGVVIAGDELRPGTGTPDKDGGAILKFVPSVPHTGGPIQDLTESPLASGTVYAMQVSCRDSKQQFGQGCEVGNAAWVEVTPGNARDDADAVGATGYYRPEDLHRDPTYQGPGVRFCWANTGNEGAKNYAEVVCGVDSDPLLADPDTRSVVVNRFIEGDEDFNSFDNLAFQPLSGNLYVIEDHSHGDIFACLPDGADRNIKSDGCIKILSVRDETAEPTGFGFSADGKTAYLAIQHSNDSNCPPGSDCGPVDDYNTDDIIKITGFKIHPGMLPAPQGQ</sequence>
<evidence type="ECO:0000256" key="1">
    <source>
        <dbReference type="SAM" id="SignalP"/>
    </source>
</evidence>
<dbReference type="AlphaFoldDB" id="A0AAU9C5F0"/>
<dbReference type="InterPro" id="IPR008557">
    <property type="entry name" value="PhoX"/>
</dbReference>
<reference evidence="3" key="1">
    <citation type="journal article" date="2024" name="Int. J. Syst. Evol. Microbiol.">
        <title>Methylomarinovum tepidoasis sp. nov., a moderately thermophilic methanotroph of the family Methylothermaceae isolated from a deep-sea hydrothermal field.</title>
        <authorList>
            <person name="Hirayama H."/>
            <person name="Takaki Y."/>
            <person name="Abe M."/>
            <person name="Miyazaki M."/>
            <person name="Uematsu K."/>
            <person name="Matsui Y."/>
            <person name="Takai K."/>
        </authorList>
    </citation>
    <scope>NUCLEOTIDE SEQUENCE [LARGE SCALE GENOMIC DNA]</scope>
    <source>
        <strain evidence="3">IT-9</strain>
    </source>
</reference>
<dbReference type="SUPFAM" id="SSF63829">
    <property type="entry name" value="Calcium-dependent phosphotriesterase"/>
    <property type="match status" value="1"/>
</dbReference>
<evidence type="ECO:0008006" key="4">
    <source>
        <dbReference type="Google" id="ProtNLM"/>
    </source>
</evidence>
<protein>
    <recommendedName>
        <fullName evidence="4">Phosphatase</fullName>
    </recommendedName>
</protein>
<keyword evidence="3" id="KW-1185">Reference proteome</keyword>
<feature type="signal peptide" evidence="1">
    <location>
        <begin position="1"/>
        <end position="25"/>
    </location>
</feature>
<accession>A0AAU9C5F0</accession>
<dbReference type="RefSeq" id="WP_317705596.1">
    <property type="nucleotide sequence ID" value="NZ_AP024714.1"/>
</dbReference>
<keyword evidence="1" id="KW-0732">Signal</keyword>
<proteinExistence type="predicted"/>
<dbReference type="Pfam" id="PF05787">
    <property type="entry name" value="PhoX"/>
    <property type="match status" value="1"/>
</dbReference>
<dbReference type="Proteomes" id="UP001321825">
    <property type="component" value="Chromosome"/>
</dbReference>
<evidence type="ECO:0000313" key="2">
    <source>
        <dbReference type="EMBL" id="BCX80631.1"/>
    </source>
</evidence>
<name>A0AAU9C5F0_9GAMM</name>
<evidence type="ECO:0000313" key="3">
    <source>
        <dbReference type="Proteomes" id="UP001321825"/>
    </source>
</evidence>
<dbReference type="EMBL" id="AP024714">
    <property type="protein sequence ID" value="BCX80631.1"/>
    <property type="molecule type" value="Genomic_DNA"/>
</dbReference>
<dbReference type="KEGG" id="mcau:MIT9_P0205"/>
<gene>
    <name evidence="2" type="ORF">MIT9_P0205</name>
</gene>